<name>A0A7W4FBT9_GLUDI</name>
<dbReference type="AlphaFoldDB" id="A0A7W4FBT9"/>
<sequence length="207" mass="22203">MSIFSDTAEALELSPDGRDRAWLLLHDADLSPDDPAVVQLLIAESSRETMESHVAAMRAATSQAIAEFKQTQATAESAALARLTSSTGDIAKSVSTNIAAAVERAVVEASRERRDNAGVKVALVFGGGILVGVYLGSFGDLPDAGSATSWLGQFRPWQLLATGVMAFIVLRLICAWFVGAPLIRWLLALPARDDLSSAWPRSRHNHY</sequence>
<dbReference type="EMBL" id="JABEQG010000001">
    <property type="protein sequence ID" value="MBB2154813.1"/>
    <property type="molecule type" value="Genomic_DNA"/>
</dbReference>
<dbReference type="Proteomes" id="UP000550787">
    <property type="component" value="Unassembled WGS sequence"/>
</dbReference>
<evidence type="ECO:0000256" key="1">
    <source>
        <dbReference type="SAM" id="Phobius"/>
    </source>
</evidence>
<feature type="transmembrane region" description="Helical" evidence="1">
    <location>
        <begin position="121"/>
        <end position="139"/>
    </location>
</feature>
<reference evidence="2 3" key="1">
    <citation type="submission" date="2020-04" db="EMBL/GenBank/DDBJ databases">
        <title>Description of novel Gluconacetobacter.</title>
        <authorList>
            <person name="Sombolestani A."/>
        </authorList>
    </citation>
    <scope>NUCLEOTIDE SEQUENCE [LARGE SCALE GENOMIC DNA]</scope>
    <source>
        <strain evidence="2 3">LMG 7603</strain>
    </source>
</reference>
<comment type="caution">
    <text evidence="2">The sequence shown here is derived from an EMBL/GenBank/DDBJ whole genome shotgun (WGS) entry which is preliminary data.</text>
</comment>
<accession>A0A7W4FBT9</accession>
<evidence type="ECO:0000313" key="2">
    <source>
        <dbReference type="EMBL" id="MBB2154813.1"/>
    </source>
</evidence>
<dbReference type="RefSeq" id="WP_183115238.1">
    <property type="nucleotide sequence ID" value="NZ_JABEQG010000001.1"/>
</dbReference>
<keyword evidence="1" id="KW-1133">Transmembrane helix</keyword>
<organism evidence="2 3">
    <name type="scientific">Gluconacetobacter diazotrophicus</name>
    <name type="common">Acetobacter diazotrophicus</name>
    <dbReference type="NCBI Taxonomy" id="33996"/>
    <lineage>
        <taxon>Bacteria</taxon>
        <taxon>Pseudomonadati</taxon>
        <taxon>Pseudomonadota</taxon>
        <taxon>Alphaproteobacteria</taxon>
        <taxon>Acetobacterales</taxon>
        <taxon>Acetobacteraceae</taxon>
        <taxon>Gluconacetobacter</taxon>
    </lineage>
</organism>
<proteinExistence type="predicted"/>
<evidence type="ECO:0000313" key="3">
    <source>
        <dbReference type="Proteomes" id="UP000550787"/>
    </source>
</evidence>
<protein>
    <submittedName>
        <fullName evidence="2">Uncharacterized protein</fullName>
    </submittedName>
</protein>
<feature type="transmembrane region" description="Helical" evidence="1">
    <location>
        <begin position="159"/>
        <end position="183"/>
    </location>
</feature>
<gene>
    <name evidence="2" type="ORF">HLH33_00565</name>
</gene>
<keyword evidence="1" id="KW-0472">Membrane</keyword>
<keyword evidence="1" id="KW-0812">Transmembrane</keyword>